<feature type="region of interest" description="Disordered" evidence="11">
    <location>
        <begin position="1"/>
        <end position="86"/>
    </location>
</feature>
<keyword evidence="5 10" id="KW-0547">Nucleotide-binding</keyword>
<evidence type="ECO:0000259" key="13">
    <source>
        <dbReference type="PROSITE" id="PS51285"/>
    </source>
</evidence>
<dbReference type="Pfam" id="PF00069">
    <property type="entry name" value="Pkinase"/>
    <property type="match status" value="1"/>
</dbReference>
<feature type="region of interest" description="Disordered" evidence="11">
    <location>
        <begin position="98"/>
        <end position="150"/>
    </location>
</feature>
<dbReference type="PROSITE" id="PS00108">
    <property type="entry name" value="PROTEIN_KINASE_ST"/>
    <property type="match status" value="1"/>
</dbReference>
<reference evidence="14 15" key="1">
    <citation type="submission" date="2013-07" db="EMBL/GenBank/DDBJ databases">
        <title>The Genome Sequence of Cryptococcus heveanensis BCC8398.</title>
        <authorList>
            <consortium name="The Broad Institute Genome Sequencing Platform"/>
            <person name="Cuomo C."/>
            <person name="Litvintseva A."/>
            <person name="Chen Y."/>
            <person name="Heitman J."/>
            <person name="Sun S."/>
            <person name="Springer D."/>
            <person name="Dromer F."/>
            <person name="Young S.K."/>
            <person name="Zeng Q."/>
            <person name="Gargeya S."/>
            <person name="Fitzgerald M."/>
            <person name="Abouelleil A."/>
            <person name="Alvarado L."/>
            <person name="Berlin A.M."/>
            <person name="Chapman S.B."/>
            <person name="Dewar J."/>
            <person name="Goldberg J."/>
            <person name="Griggs A."/>
            <person name="Gujja S."/>
            <person name="Hansen M."/>
            <person name="Howarth C."/>
            <person name="Imamovic A."/>
            <person name="Larimer J."/>
            <person name="McCowan C."/>
            <person name="Murphy C."/>
            <person name="Pearson M."/>
            <person name="Priest M."/>
            <person name="Roberts A."/>
            <person name="Saif S."/>
            <person name="Shea T."/>
            <person name="Sykes S."/>
            <person name="Wortman J."/>
            <person name="Nusbaum C."/>
            <person name="Birren B."/>
        </authorList>
    </citation>
    <scope>NUCLEOTIDE SEQUENCE [LARGE SCALE GENOMIC DNA]</scope>
    <source>
        <strain evidence="14 15">BCC8398</strain>
    </source>
</reference>
<keyword evidence="4" id="KW-0808">Transferase</keyword>
<dbReference type="PANTHER" id="PTHR24356:SF417">
    <property type="entry name" value="CELL CYCLE PROTEIN KINASE DBF2-RELATED"/>
    <property type="match status" value="1"/>
</dbReference>
<dbReference type="GO" id="GO:0004674">
    <property type="term" value="F:protein serine/threonine kinase activity"/>
    <property type="evidence" value="ECO:0007669"/>
    <property type="project" value="UniProtKB-KW"/>
</dbReference>
<feature type="region of interest" description="Disordered" evidence="11">
    <location>
        <begin position="176"/>
        <end position="199"/>
    </location>
</feature>
<dbReference type="PROSITE" id="PS51285">
    <property type="entry name" value="AGC_KINASE_CTER"/>
    <property type="match status" value="1"/>
</dbReference>
<organism evidence="14 15">
    <name type="scientific">Kwoniella heveanensis BCC8398</name>
    <dbReference type="NCBI Taxonomy" id="1296120"/>
    <lineage>
        <taxon>Eukaryota</taxon>
        <taxon>Fungi</taxon>
        <taxon>Dikarya</taxon>
        <taxon>Basidiomycota</taxon>
        <taxon>Agaricomycotina</taxon>
        <taxon>Tremellomycetes</taxon>
        <taxon>Tremellales</taxon>
        <taxon>Cryptococcaceae</taxon>
        <taxon>Kwoniella</taxon>
    </lineage>
</organism>
<evidence type="ECO:0000256" key="11">
    <source>
        <dbReference type="SAM" id="MobiDB-lite"/>
    </source>
</evidence>
<dbReference type="Gene3D" id="1.10.510.10">
    <property type="entry name" value="Transferase(Phosphotransferase) domain 1"/>
    <property type="match status" value="1"/>
</dbReference>
<dbReference type="FunFam" id="1.10.510.10:FF:000446">
    <property type="entry name" value="Microtubule associated serine/threonine kinase 2"/>
    <property type="match status" value="1"/>
</dbReference>
<feature type="domain" description="AGC-kinase C-terminal" evidence="13">
    <location>
        <begin position="618"/>
        <end position="696"/>
    </location>
</feature>
<protein>
    <recommendedName>
        <fullName evidence="1">non-specific serine/threonine protein kinase</fullName>
        <ecNumber evidence="1">2.7.11.1</ecNumber>
    </recommendedName>
</protein>
<gene>
    <name evidence="14" type="ORF">I316_00156</name>
</gene>
<evidence type="ECO:0000256" key="4">
    <source>
        <dbReference type="ARBA" id="ARBA00022679"/>
    </source>
</evidence>
<keyword evidence="6 14" id="KW-0418">Kinase</keyword>
<feature type="compositionally biased region" description="Low complexity" evidence="11">
    <location>
        <begin position="8"/>
        <end position="35"/>
    </location>
</feature>
<dbReference type="EC" id="2.7.11.1" evidence="1"/>
<dbReference type="CDD" id="cd05600">
    <property type="entry name" value="STKc_Sid2p_like"/>
    <property type="match status" value="1"/>
</dbReference>
<evidence type="ECO:0000256" key="10">
    <source>
        <dbReference type="PROSITE-ProRule" id="PRU10141"/>
    </source>
</evidence>
<evidence type="ECO:0000256" key="8">
    <source>
        <dbReference type="ARBA" id="ARBA00047899"/>
    </source>
</evidence>
<accession>A0A1B9H3T0</accession>
<dbReference type="GO" id="GO:0005524">
    <property type="term" value="F:ATP binding"/>
    <property type="evidence" value="ECO:0007669"/>
    <property type="project" value="UniProtKB-UniRule"/>
</dbReference>
<dbReference type="InterPro" id="IPR008271">
    <property type="entry name" value="Ser/Thr_kinase_AS"/>
</dbReference>
<evidence type="ECO:0000256" key="6">
    <source>
        <dbReference type="ARBA" id="ARBA00022777"/>
    </source>
</evidence>
<keyword evidence="7 10" id="KW-0067">ATP-binding</keyword>
<dbReference type="SUPFAM" id="SSF56112">
    <property type="entry name" value="Protein kinase-like (PK-like)"/>
    <property type="match status" value="1"/>
</dbReference>
<reference evidence="15" key="2">
    <citation type="submission" date="2013-12" db="EMBL/GenBank/DDBJ databases">
        <title>Evolution of pathogenesis and genome organization in the Tremellales.</title>
        <authorList>
            <person name="Cuomo C."/>
            <person name="Litvintseva A."/>
            <person name="Heitman J."/>
            <person name="Chen Y."/>
            <person name="Sun S."/>
            <person name="Springer D."/>
            <person name="Dromer F."/>
            <person name="Young S."/>
            <person name="Zeng Q."/>
            <person name="Chapman S."/>
            <person name="Gujja S."/>
            <person name="Saif S."/>
            <person name="Birren B."/>
        </authorList>
    </citation>
    <scope>NUCLEOTIDE SEQUENCE [LARGE SCALE GENOMIC DNA]</scope>
    <source>
        <strain evidence="15">BCC8398</strain>
    </source>
</reference>
<comment type="catalytic activity">
    <reaction evidence="8">
        <text>L-threonyl-[protein] + ATP = O-phospho-L-threonyl-[protein] + ADP + H(+)</text>
        <dbReference type="Rhea" id="RHEA:46608"/>
        <dbReference type="Rhea" id="RHEA-COMP:11060"/>
        <dbReference type="Rhea" id="RHEA-COMP:11605"/>
        <dbReference type="ChEBI" id="CHEBI:15378"/>
        <dbReference type="ChEBI" id="CHEBI:30013"/>
        <dbReference type="ChEBI" id="CHEBI:30616"/>
        <dbReference type="ChEBI" id="CHEBI:61977"/>
        <dbReference type="ChEBI" id="CHEBI:456216"/>
        <dbReference type="EC" id="2.7.11.1"/>
    </reaction>
</comment>
<evidence type="ECO:0000256" key="5">
    <source>
        <dbReference type="ARBA" id="ARBA00022741"/>
    </source>
</evidence>
<keyword evidence="3" id="KW-0597">Phosphoprotein</keyword>
<dbReference type="InterPro" id="IPR000719">
    <property type="entry name" value="Prot_kinase_dom"/>
</dbReference>
<evidence type="ECO:0000256" key="2">
    <source>
        <dbReference type="ARBA" id="ARBA00022527"/>
    </source>
</evidence>
<dbReference type="InterPro" id="IPR000961">
    <property type="entry name" value="AGC-kinase_C"/>
</dbReference>
<evidence type="ECO:0000256" key="7">
    <source>
        <dbReference type="ARBA" id="ARBA00022840"/>
    </source>
</evidence>
<feature type="compositionally biased region" description="Polar residues" evidence="11">
    <location>
        <begin position="56"/>
        <end position="66"/>
    </location>
</feature>
<evidence type="ECO:0000256" key="9">
    <source>
        <dbReference type="ARBA" id="ARBA00048679"/>
    </source>
</evidence>
<dbReference type="EMBL" id="KI669492">
    <property type="protein sequence ID" value="OCF37932.1"/>
    <property type="molecule type" value="Genomic_DNA"/>
</dbReference>
<evidence type="ECO:0000256" key="3">
    <source>
        <dbReference type="ARBA" id="ARBA00022553"/>
    </source>
</evidence>
<dbReference type="GO" id="GO:0005816">
    <property type="term" value="C:spindle pole body"/>
    <property type="evidence" value="ECO:0007669"/>
    <property type="project" value="TreeGrafter"/>
</dbReference>
<sequence>MFSRVLKSTNSQTPSTSSTSSSDRPPSPTKSSSRTSHIKSQSTSAQPSPSKIPVASTPSSRSSFANGGSKENIPAPTGTGANEKERSNYLSFLFSQSQQGAPTTPVKVNKSAPAPAAPNPGHAYHGQGQTQAVNAQRDDRQTPRGQYVPESDDIHMHTMKNTVNPAMLKQLTNIPPQTSAHAQPPSGLPQRTQAQGAAANPYAIQRGQAYAEDVHMKTQRHEARTENQRGLQLWERELLESAEMRRKATVAQIYFLDYYFDLLGYIANRKKRLETFKTDTAQRNVSGPDYQKEWSSYNGRERVLLRKRRTKLKVEQFRIIAQVGQGGYGSVYLARKADTNEVCALKKMRKGTLAKMDEVKHVLVERDILTAVKTPWLVRLLYAFQDTEHVYLAMEYVPGGDFRTLLNNSGVLKEEHARFYAAEMFMGVNELHKLGYIHRDLKPENFLVDGTGHVKLTDFGLATGALNPQKIESMRQKLDQVKDENLVFRSTLERRTIYRSIRMAEPRYADSVVGSPDYMPPEVLRGKTYTYSADYWSLGCILFEFLCGFPPFSGSTPEETWANLKNWTRVLRRPVYDRPEDLIFNLTDVAWDAVTRLIAHPKDRISALEDVQSLPFFSSLPFKSLRQIDAPFVPVLDGETDVGYFDSFTSPEDMAKYAEVFKKQRDVEAVQEKGQGNRNNWIGFTFGKNANIALAPRGIKPDGEALQTIF</sequence>
<feature type="compositionally biased region" description="Polar residues" evidence="11">
    <location>
        <begin position="38"/>
        <end position="49"/>
    </location>
</feature>
<dbReference type="PROSITE" id="PS50011">
    <property type="entry name" value="PROTEIN_KINASE_DOM"/>
    <property type="match status" value="1"/>
</dbReference>
<dbReference type="FunFam" id="3.30.200.20:FF:000109">
    <property type="entry name" value="Non-specific serine/threonine protein kinase"/>
    <property type="match status" value="1"/>
</dbReference>
<evidence type="ECO:0000256" key="1">
    <source>
        <dbReference type="ARBA" id="ARBA00012513"/>
    </source>
</evidence>
<dbReference type="STRING" id="1296120.A0A1B9H3T0"/>
<dbReference type="CDD" id="cd21776">
    <property type="entry name" value="MobB_Sid2p-like"/>
    <property type="match status" value="1"/>
</dbReference>
<dbReference type="AlphaFoldDB" id="A0A1B9H3T0"/>
<evidence type="ECO:0000313" key="14">
    <source>
        <dbReference type="EMBL" id="OCF37932.1"/>
    </source>
</evidence>
<dbReference type="OrthoDB" id="18472at2759"/>
<evidence type="ECO:0000313" key="15">
    <source>
        <dbReference type="Proteomes" id="UP000092666"/>
    </source>
</evidence>
<dbReference type="Proteomes" id="UP000092666">
    <property type="component" value="Unassembled WGS sequence"/>
</dbReference>
<feature type="domain" description="Protein kinase" evidence="12">
    <location>
        <begin position="317"/>
        <end position="617"/>
    </location>
</feature>
<dbReference type="PROSITE" id="PS00107">
    <property type="entry name" value="PROTEIN_KINASE_ATP"/>
    <property type="match status" value="1"/>
</dbReference>
<feature type="binding site" evidence="10">
    <location>
        <position position="346"/>
    </location>
    <ligand>
        <name>ATP</name>
        <dbReference type="ChEBI" id="CHEBI:30616"/>
    </ligand>
</feature>
<dbReference type="GO" id="GO:0035556">
    <property type="term" value="P:intracellular signal transduction"/>
    <property type="evidence" value="ECO:0007669"/>
    <property type="project" value="TreeGrafter"/>
</dbReference>
<dbReference type="InterPro" id="IPR050236">
    <property type="entry name" value="Ser_Thr_kinase_AGC"/>
</dbReference>
<dbReference type="InterPro" id="IPR011009">
    <property type="entry name" value="Kinase-like_dom_sf"/>
</dbReference>
<comment type="catalytic activity">
    <reaction evidence="9">
        <text>L-seryl-[protein] + ATP = O-phospho-L-seryl-[protein] + ADP + H(+)</text>
        <dbReference type="Rhea" id="RHEA:17989"/>
        <dbReference type="Rhea" id="RHEA-COMP:9863"/>
        <dbReference type="Rhea" id="RHEA-COMP:11604"/>
        <dbReference type="ChEBI" id="CHEBI:15378"/>
        <dbReference type="ChEBI" id="CHEBI:29999"/>
        <dbReference type="ChEBI" id="CHEBI:30616"/>
        <dbReference type="ChEBI" id="CHEBI:83421"/>
        <dbReference type="ChEBI" id="CHEBI:456216"/>
        <dbReference type="EC" id="2.7.11.1"/>
    </reaction>
</comment>
<dbReference type="Gene3D" id="3.30.200.20">
    <property type="entry name" value="Phosphorylase Kinase, domain 1"/>
    <property type="match status" value="1"/>
</dbReference>
<keyword evidence="2" id="KW-0723">Serine/threonine-protein kinase</keyword>
<keyword evidence="15" id="KW-1185">Reference proteome</keyword>
<dbReference type="SMART" id="SM00133">
    <property type="entry name" value="S_TK_X"/>
    <property type="match status" value="1"/>
</dbReference>
<evidence type="ECO:0000259" key="12">
    <source>
        <dbReference type="PROSITE" id="PS50011"/>
    </source>
</evidence>
<proteinExistence type="predicted"/>
<dbReference type="SMART" id="SM00220">
    <property type="entry name" value="S_TKc"/>
    <property type="match status" value="1"/>
</dbReference>
<name>A0A1B9H3T0_9TREE</name>
<dbReference type="PANTHER" id="PTHR24356">
    <property type="entry name" value="SERINE/THREONINE-PROTEIN KINASE"/>
    <property type="match status" value="1"/>
</dbReference>
<dbReference type="InterPro" id="IPR017441">
    <property type="entry name" value="Protein_kinase_ATP_BS"/>
</dbReference>